<dbReference type="SMART" id="SM00240">
    <property type="entry name" value="FHA"/>
    <property type="match status" value="1"/>
</dbReference>
<dbReference type="PROSITE" id="PS50006">
    <property type="entry name" value="FHA_DOMAIN"/>
    <property type="match status" value="1"/>
</dbReference>
<gene>
    <name evidence="2" type="ORF">H9757_12095</name>
</gene>
<dbReference type="EMBL" id="DWWK01000197">
    <property type="protein sequence ID" value="HJC39777.1"/>
    <property type="molecule type" value="Genomic_DNA"/>
</dbReference>
<dbReference type="InterPro" id="IPR050923">
    <property type="entry name" value="Cell_Proc_Reg/RNA_Proc"/>
</dbReference>
<dbReference type="InterPro" id="IPR008984">
    <property type="entry name" value="SMAD_FHA_dom_sf"/>
</dbReference>
<name>A0A9D2SYI2_9FIRM</name>
<dbReference type="InterPro" id="IPR000253">
    <property type="entry name" value="FHA_dom"/>
</dbReference>
<dbReference type="Proteomes" id="UP000823894">
    <property type="component" value="Unassembled WGS sequence"/>
</dbReference>
<proteinExistence type="predicted"/>
<comment type="caution">
    <text evidence="2">The sequence shown here is derived from an EMBL/GenBank/DDBJ whole genome shotgun (WGS) entry which is preliminary data.</text>
</comment>
<evidence type="ECO:0000259" key="1">
    <source>
        <dbReference type="PROSITE" id="PS50006"/>
    </source>
</evidence>
<dbReference type="CDD" id="cd00060">
    <property type="entry name" value="FHA"/>
    <property type="match status" value="1"/>
</dbReference>
<organism evidence="2 3">
    <name type="scientific">Candidatus Mediterraneibacter faecigallinarum</name>
    <dbReference type="NCBI Taxonomy" id="2838669"/>
    <lineage>
        <taxon>Bacteria</taxon>
        <taxon>Bacillati</taxon>
        <taxon>Bacillota</taxon>
        <taxon>Clostridia</taxon>
        <taxon>Lachnospirales</taxon>
        <taxon>Lachnospiraceae</taxon>
        <taxon>Mediterraneibacter</taxon>
    </lineage>
</organism>
<reference evidence="2" key="2">
    <citation type="submission" date="2021-04" db="EMBL/GenBank/DDBJ databases">
        <authorList>
            <person name="Gilroy R."/>
        </authorList>
    </citation>
    <scope>NUCLEOTIDE SEQUENCE</scope>
    <source>
        <strain evidence="2">ChiGjej1B1-1692</strain>
    </source>
</reference>
<evidence type="ECO:0000313" key="2">
    <source>
        <dbReference type="EMBL" id="HJC39777.1"/>
    </source>
</evidence>
<sequence>MERHDENRAYTELKCGDNISYILNDNSIFLTTEYKVLQSQTGGCFLRSMKMTYNGKIQLYYMTDSCRPLSALLPILSADRFLAVASSLLSAVEEVNNNGFLSCKNVELSCDRIYVDMNTSKVRLIYLPVSVPVFQDEDAFETELRAELLREVNQREDRTLPELERLAENLSDGTLSLENLGRVMRGETVSPRKEPEPPQHTGAGTLYLVAMNAPVRAEVKVTKDEFVIGKNPSAVDAALTFSRMISRVHCKISRGGSGYTVTDLNSSNGTYVNQQRLAPQSPCPVKNGDVIRIASTDFQVIIR</sequence>
<dbReference type="Pfam" id="PF00498">
    <property type="entry name" value="FHA"/>
    <property type="match status" value="1"/>
</dbReference>
<dbReference type="PANTHER" id="PTHR23308">
    <property type="entry name" value="NUCLEAR INHIBITOR OF PROTEIN PHOSPHATASE-1"/>
    <property type="match status" value="1"/>
</dbReference>
<dbReference type="Gene3D" id="2.60.200.20">
    <property type="match status" value="1"/>
</dbReference>
<reference evidence="2" key="1">
    <citation type="journal article" date="2021" name="PeerJ">
        <title>Extensive microbial diversity within the chicken gut microbiome revealed by metagenomics and culture.</title>
        <authorList>
            <person name="Gilroy R."/>
            <person name="Ravi A."/>
            <person name="Getino M."/>
            <person name="Pursley I."/>
            <person name="Horton D.L."/>
            <person name="Alikhan N.F."/>
            <person name="Baker D."/>
            <person name="Gharbi K."/>
            <person name="Hall N."/>
            <person name="Watson M."/>
            <person name="Adriaenssens E.M."/>
            <person name="Foster-Nyarko E."/>
            <person name="Jarju S."/>
            <person name="Secka A."/>
            <person name="Antonio M."/>
            <person name="Oren A."/>
            <person name="Chaudhuri R.R."/>
            <person name="La Ragione R."/>
            <person name="Hildebrand F."/>
            <person name="Pallen M.J."/>
        </authorList>
    </citation>
    <scope>NUCLEOTIDE SEQUENCE</scope>
    <source>
        <strain evidence="2">ChiGjej1B1-1692</strain>
    </source>
</reference>
<dbReference type="Pfam" id="PF19909">
    <property type="entry name" value="DUF6382"/>
    <property type="match status" value="1"/>
</dbReference>
<accession>A0A9D2SYI2</accession>
<feature type="domain" description="FHA" evidence="1">
    <location>
        <begin position="226"/>
        <end position="277"/>
    </location>
</feature>
<dbReference type="AlphaFoldDB" id="A0A9D2SYI2"/>
<dbReference type="InterPro" id="IPR045962">
    <property type="entry name" value="DUF6382"/>
</dbReference>
<evidence type="ECO:0000313" key="3">
    <source>
        <dbReference type="Proteomes" id="UP000823894"/>
    </source>
</evidence>
<dbReference type="SUPFAM" id="SSF49879">
    <property type="entry name" value="SMAD/FHA domain"/>
    <property type="match status" value="1"/>
</dbReference>
<protein>
    <submittedName>
        <fullName evidence="2">FHA domain-containing protein</fullName>
    </submittedName>
</protein>